<reference evidence="3" key="1">
    <citation type="submission" date="2014-09" db="EMBL/GenBank/DDBJ databases">
        <authorList>
            <person name="Sharma Rahul"/>
            <person name="Thines Marco"/>
        </authorList>
    </citation>
    <scope>NUCLEOTIDE SEQUENCE [LARGE SCALE GENOMIC DNA]</scope>
</reference>
<dbReference type="Proteomes" id="UP000054928">
    <property type="component" value="Unassembled WGS sequence"/>
</dbReference>
<dbReference type="AlphaFoldDB" id="A0A0P1B2C4"/>
<evidence type="ECO:0000313" key="2">
    <source>
        <dbReference type="EMBL" id="CEG47962.1"/>
    </source>
</evidence>
<dbReference type="RefSeq" id="XP_024584331.1">
    <property type="nucleotide sequence ID" value="XM_024718986.1"/>
</dbReference>
<dbReference type="EMBL" id="CCYD01002887">
    <property type="protein sequence ID" value="CEG47962.1"/>
    <property type="molecule type" value="Genomic_DNA"/>
</dbReference>
<protein>
    <submittedName>
        <fullName evidence="2">Uncharacterized protein</fullName>
    </submittedName>
</protein>
<dbReference type="STRING" id="4781.A0A0P1B2C4"/>
<keyword evidence="3" id="KW-1185">Reference proteome</keyword>
<dbReference type="GeneID" id="36400501"/>
<sequence length="283" mass="30125">MDSLAANHTSTLVVHSSTPVVPPVVTSGVDVGSGPSLAYCRKDGLPSSGNLKRASLSISASSAIQSDLRDPISRSTHLSPSHSCSPKSPPFSILPVPSASVVAESGSLNGGETIAPSDALVVATAAAALNDEPMELPLVDTVSPAPADTRPTMAELLQSQEVIRRDKAVIDALRNRIETPKPLARDIESIERQYAAGRDWSFVSSRIDQARPYELPRKRYDMVIDTGRTFAKTPLQKIMSSLTGSHHGNDALEKLYGDHAIDQVSKLPGGNLRVKMKTNEACL</sequence>
<organism evidence="2 3">
    <name type="scientific">Plasmopara halstedii</name>
    <name type="common">Downy mildew of sunflower</name>
    <dbReference type="NCBI Taxonomy" id="4781"/>
    <lineage>
        <taxon>Eukaryota</taxon>
        <taxon>Sar</taxon>
        <taxon>Stramenopiles</taxon>
        <taxon>Oomycota</taxon>
        <taxon>Peronosporomycetes</taxon>
        <taxon>Peronosporales</taxon>
        <taxon>Peronosporaceae</taxon>
        <taxon>Plasmopara</taxon>
    </lineage>
</organism>
<evidence type="ECO:0000313" key="3">
    <source>
        <dbReference type="Proteomes" id="UP000054928"/>
    </source>
</evidence>
<name>A0A0P1B2C4_PLAHL</name>
<feature type="region of interest" description="Disordered" evidence="1">
    <location>
        <begin position="67"/>
        <end position="89"/>
    </location>
</feature>
<proteinExistence type="predicted"/>
<accession>A0A0P1B2C4</accession>
<evidence type="ECO:0000256" key="1">
    <source>
        <dbReference type="SAM" id="MobiDB-lite"/>
    </source>
</evidence>